<proteinExistence type="predicted"/>
<organism evidence="3 4">
    <name type="scientific">Vicia faba</name>
    <name type="common">Broad bean</name>
    <name type="synonym">Faba vulgaris</name>
    <dbReference type="NCBI Taxonomy" id="3906"/>
    <lineage>
        <taxon>Eukaryota</taxon>
        <taxon>Viridiplantae</taxon>
        <taxon>Streptophyta</taxon>
        <taxon>Embryophyta</taxon>
        <taxon>Tracheophyta</taxon>
        <taxon>Spermatophyta</taxon>
        <taxon>Magnoliopsida</taxon>
        <taxon>eudicotyledons</taxon>
        <taxon>Gunneridae</taxon>
        <taxon>Pentapetalae</taxon>
        <taxon>rosids</taxon>
        <taxon>fabids</taxon>
        <taxon>Fabales</taxon>
        <taxon>Fabaceae</taxon>
        <taxon>Papilionoideae</taxon>
        <taxon>50 kb inversion clade</taxon>
        <taxon>NPAAA clade</taxon>
        <taxon>Hologalegina</taxon>
        <taxon>IRL clade</taxon>
        <taxon>Fabeae</taxon>
        <taxon>Vicia</taxon>
    </lineage>
</organism>
<feature type="region of interest" description="Disordered" evidence="2">
    <location>
        <begin position="1"/>
        <end position="21"/>
    </location>
</feature>
<dbReference type="AlphaFoldDB" id="A0AAV1AIB6"/>
<gene>
    <name evidence="3" type="ORF">VFH_IV074640</name>
</gene>
<dbReference type="EMBL" id="OX451739">
    <property type="protein sequence ID" value="CAI8608237.1"/>
    <property type="molecule type" value="Genomic_DNA"/>
</dbReference>
<dbReference type="Proteomes" id="UP001157006">
    <property type="component" value="Chromosome 4"/>
</dbReference>
<evidence type="ECO:0000313" key="3">
    <source>
        <dbReference type="EMBL" id="CAI8608237.1"/>
    </source>
</evidence>
<sequence>MNIEPKTEPGSPPWPIPKNPNNFENKSIEDLIGILRGTYQFEIFDIVEGVLVSKKDELEGSLKKNLGTIKELRRENGKLADEKRRVEELLESSNTMFRGLNERVGKLENDVIFLLSVDASGDVF</sequence>
<accession>A0AAV1AIB6</accession>
<name>A0AAV1AIB6_VICFA</name>
<evidence type="ECO:0000313" key="4">
    <source>
        <dbReference type="Proteomes" id="UP001157006"/>
    </source>
</evidence>
<reference evidence="3 4" key="1">
    <citation type="submission" date="2023-01" db="EMBL/GenBank/DDBJ databases">
        <authorList>
            <person name="Kreplak J."/>
        </authorList>
    </citation>
    <scope>NUCLEOTIDE SEQUENCE [LARGE SCALE GENOMIC DNA]</scope>
</reference>
<evidence type="ECO:0000256" key="2">
    <source>
        <dbReference type="SAM" id="MobiDB-lite"/>
    </source>
</evidence>
<keyword evidence="4" id="KW-1185">Reference proteome</keyword>
<feature type="coiled-coil region" evidence="1">
    <location>
        <begin position="55"/>
        <end position="92"/>
    </location>
</feature>
<evidence type="ECO:0000256" key="1">
    <source>
        <dbReference type="SAM" id="Coils"/>
    </source>
</evidence>
<keyword evidence="1" id="KW-0175">Coiled coil</keyword>
<protein>
    <submittedName>
        <fullName evidence="3">Uncharacterized protein</fullName>
    </submittedName>
</protein>